<dbReference type="AlphaFoldDB" id="A0A8D8LZR5"/>
<organism evidence="1">
    <name type="scientific">Cacopsylla melanoneura</name>
    <dbReference type="NCBI Taxonomy" id="428564"/>
    <lineage>
        <taxon>Eukaryota</taxon>
        <taxon>Metazoa</taxon>
        <taxon>Ecdysozoa</taxon>
        <taxon>Arthropoda</taxon>
        <taxon>Hexapoda</taxon>
        <taxon>Insecta</taxon>
        <taxon>Pterygota</taxon>
        <taxon>Neoptera</taxon>
        <taxon>Paraneoptera</taxon>
        <taxon>Hemiptera</taxon>
        <taxon>Sternorrhyncha</taxon>
        <taxon>Psylloidea</taxon>
        <taxon>Psyllidae</taxon>
        <taxon>Psyllinae</taxon>
        <taxon>Cacopsylla</taxon>
    </lineage>
</organism>
<protein>
    <submittedName>
        <fullName evidence="1">Uncharacterized protein</fullName>
    </submittedName>
</protein>
<name>A0A8D8LZR5_9HEMI</name>
<sequence>MDNVSSRSSSPYFIVSNSIDTVTFHLKYCSQLVQGIIPYILRELRHVLGQEIFAIQLLENSDKRILVHLGHDGSERSDSSIEIIIRIGIQSSQYCREQKVYSVTV</sequence>
<dbReference type="EMBL" id="HBUF01045324">
    <property type="protein sequence ID" value="CAG6619397.1"/>
    <property type="molecule type" value="Transcribed_RNA"/>
</dbReference>
<dbReference type="EMBL" id="HBUF01045326">
    <property type="protein sequence ID" value="CAG6619399.1"/>
    <property type="molecule type" value="Transcribed_RNA"/>
</dbReference>
<accession>A0A8D8LZR5</accession>
<proteinExistence type="predicted"/>
<reference evidence="1" key="1">
    <citation type="submission" date="2021-05" db="EMBL/GenBank/DDBJ databases">
        <authorList>
            <person name="Alioto T."/>
            <person name="Alioto T."/>
            <person name="Gomez Garrido J."/>
        </authorList>
    </citation>
    <scope>NUCLEOTIDE SEQUENCE</scope>
</reference>
<evidence type="ECO:0000313" key="1">
    <source>
        <dbReference type="EMBL" id="CAG6619399.1"/>
    </source>
</evidence>